<name>A0A062V439_9EURY</name>
<dbReference type="EMBL" id="JMIY01000003">
    <property type="protein sequence ID" value="KCZ72107.1"/>
    <property type="molecule type" value="Genomic_DNA"/>
</dbReference>
<keyword evidence="1" id="KW-0472">Membrane</keyword>
<dbReference type="RefSeq" id="WP_048090120.1">
    <property type="nucleotide sequence ID" value="NZ_JMIY01000003.1"/>
</dbReference>
<dbReference type="Proteomes" id="UP000027153">
    <property type="component" value="Unassembled WGS sequence"/>
</dbReference>
<feature type="transmembrane region" description="Helical" evidence="1">
    <location>
        <begin position="76"/>
        <end position="100"/>
    </location>
</feature>
<evidence type="ECO:0000313" key="3">
    <source>
        <dbReference type="Proteomes" id="UP000027153"/>
    </source>
</evidence>
<evidence type="ECO:0000313" key="2">
    <source>
        <dbReference type="EMBL" id="KCZ72107.1"/>
    </source>
</evidence>
<organism evidence="2 3">
    <name type="scientific">Candidatus Methanoperedens nitratireducens</name>
    <dbReference type="NCBI Taxonomy" id="1392998"/>
    <lineage>
        <taxon>Archaea</taxon>
        <taxon>Methanobacteriati</taxon>
        <taxon>Methanobacteriota</taxon>
        <taxon>Stenosarchaea group</taxon>
        <taxon>Methanomicrobia</taxon>
        <taxon>Methanosarcinales</taxon>
        <taxon>ANME-2 cluster</taxon>
        <taxon>Candidatus Methanoperedentaceae</taxon>
        <taxon>Candidatus Methanoperedens</taxon>
    </lineage>
</organism>
<reference evidence="2 3" key="1">
    <citation type="journal article" date="2013" name="Nature">
        <title>Anaerobic oxidation of methane coupled to nitrate reduction in a novel archaeal lineage.</title>
        <authorList>
            <person name="Haroon M.F."/>
            <person name="Hu S."/>
            <person name="Shi Y."/>
            <person name="Imelfort M."/>
            <person name="Keller J."/>
            <person name="Hugenholtz P."/>
            <person name="Yuan Z."/>
            <person name="Tyson G.W."/>
        </authorList>
    </citation>
    <scope>NUCLEOTIDE SEQUENCE [LARGE SCALE GENOMIC DNA]</scope>
    <source>
        <strain evidence="2 3">ANME-2d</strain>
    </source>
</reference>
<proteinExistence type="predicted"/>
<dbReference type="AlphaFoldDB" id="A0A062V439"/>
<feature type="transmembrane region" description="Helical" evidence="1">
    <location>
        <begin position="47"/>
        <end position="64"/>
    </location>
</feature>
<evidence type="ECO:0000256" key="1">
    <source>
        <dbReference type="SAM" id="Phobius"/>
    </source>
</evidence>
<comment type="caution">
    <text evidence="2">The sequence shown here is derived from an EMBL/GenBank/DDBJ whole genome shotgun (WGS) entry which is preliminary data.</text>
</comment>
<evidence type="ECO:0008006" key="4">
    <source>
        <dbReference type="Google" id="ProtNLM"/>
    </source>
</evidence>
<accession>A0A062V439</accession>
<sequence length="135" mass="15024">MGIKLKSNDFVKVLAIVAGMAFIMVSVAYGITYMFEDDSIIFPIEPYYILFIFSIGFVLFSVFFEKERGAIYPWSLLGGAIASAIFSFIITAAIGGMRFISNNGFQLLSSDTWVYALSICIILSMVLFNLAKHKL</sequence>
<dbReference type="OrthoDB" id="147777at2157"/>
<feature type="transmembrane region" description="Helical" evidence="1">
    <location>
        <begin position="112"/>
        <end position="131"/>
    </location>
</feature>
<keyword evidence="1" id="KW-0812">Transmembrane</keyword>
<feature type="transmembrane region" description="Helical" evidence="1">
    <location>
        <begin position="12"/>
        <end position="35"/>
    </location>
</feature>
<keyword evidence="3" id="KW-1185">Reference proteome</keyword>
<protein>
    <recommendedName>
        <fullName evidence="4">Heat-shock protein</fullName>
    </recommendedName>
</protein>
<keyword evidence="1" id="KW-1133">Transmembrane helix</keyword>
<gene>
    <name evidence="2" type="ORF">ANME2D_01509</name>
</gene>